<dbReference type="AlphaFoldDB" id="A0A383CX07"/>
<dbReference type="PROSITE" id="PS50011">
    <property type="entry name" value="PROTEIN_KINASE_DOM"/>
    <property type="match status" value="1"/>
</dbReference>
<evidence type="ECO:0000313" key="2">
    <source>
        <dbReference type="EMBL" id="SVE36435.1"/>
    </source>
</evidence>
<sequence>MTLNERQEAKLEARGRIHWFDQKTNIFYKLYKKGNLLDDAKDLKTRLSQIIKLSSSMEFIPEISYTYEEDLLIMRQNKLKKDNQLDKIEPFEKKLTLIKQFAKSLDKIHAEGFVHGDINRKNIIYSDDRLCLIDFEPSLLQVKEHTKQWMSTRPYRHYEDIKNNAVTIKSDLLGFG</sequence>
<feature type="non-terminal residue" evidence="2">
    <location>
        <position position="176"/>
    </location>
</feature>
<proteinExistence type="predicted"/>
<evidence type="ECO:0000259" key="1">
    <source>
        <dbReference type="PROSITE" id="PS50011"/>
    </source>
</evidence>
<dbReference type="GO" id="GO:0005524">
    <property type="term" value="F:ATP binding"/>
    <property type="evidence" value="ECO:0007669"/>
    <property type="project" value="InterPro"/>
</dbReference>
<name>A0A383CX07_9ZZZZ</name>
<reference evidence="2" key="1">
    <citation type="submission" date="2018-05" db="EMBL/GenBank/DDBJ databases">
        <authorList>
            <person name="Lanie J.A."/>
            <person name="Ng W.-L."/>
            <person name="Kazmierczak K.M."/>
            <person name="Andrzejewski T.M."/>
            <person name="Davidsen T.M."/>
            <person name="Wayne K.J."/>
            <person name="Tettelin H."/>
            <person name="Glass J.I."/>
            <person name="Rusch D."/>
            <person name="Podicherti R."/>
            <person name="Tsui H.-C.T."/>
            <person name="Winkler M.E."/>
        </authorList>
    </citation>
    <scope>NUCLEOTIDE SEQUENCE</scope>
</reference>
<dbReference type="Pfam" id="PF00069">
    <property type="entry name" value="Pkinase"/>
    <property type="match status" value="1"/>
</dbReference>
<dbReference type="InterPro" id="IPR000719">
    <property type="entry name" value="Prot_kinase_dom"/>
</dbReference>
<dbReference type="InterPro" id="IPR011009">
    <property type="entry name" value="Kinase-like_dom_sf"/>
</dbReference>
<dbReference type="SUPFAM" id="SSF56112">
    <property type="entry name" value="Protein kinase-like (PK-like)"/>
    <property type="match status" value="1"/>
</dbReference>
<dbReference type="Gene3D" id="1.10.510.10">
    <property type="entry name" value="Transferase(Phosphotransferase) domain 1"/>
    <property type="match status" value="1"/>
</dbReference>
<protein>
    <recommendedName>
        <fullName evidence="1">Protein kinase domain-containing protein</fullName>
    </recommendedName>
</protein>
<feature type="domain" description="Protein kinase" evidence="1">
    <location>
        <begin position="1"/>
        <end position="176"/>
    </location>
</feature>
<organism evidence="2">
    <name type="scientific">marine metagenome</name>
    <dbReference type="NCBI Taxonomy" id="408172"/>
    <lineage>
        <taxon>unclassified sequences</taxon>
        <taxon>metagenomes</taxon>
        <taxon>ecological metagenomes</taxon>
    </lineage>
</organism>
<accession>A0A383CX07</accession>
<dbReference type="EMBL" id="UINC01212213">
    <property type="protein sequence ID" value="SVE36435.1"/>
    <property type="molecule type" value="Genomic_DNA"/>
</dbReference>
<dbReference type="GO" id="GO:0004672">
    <property type="term" value="F:protein kinase activity"/>
    <property type="evidence" value="ECO:0007669"/>
    <property type="project" value="InterPro"/>
</dbReference>
<gene>
    <name evidence="2" type="ORF">METZ01_LOCUS489289</name>
</gene>